<proteinExistence type="predicted"/>
<name>F5XQZ2_MICPN</name>
<evidence type="ECO:0000313" key="2">
    <source>
        <dbReference type="Proteomes" id="UP000007947"/>
    </source>
</evidence>
<dbReference type="Gene3D" id="3.40.50.150">
    <property type="entry name" value="Vaccinia Virus protein VP39"/>
    <property type="match status" value="1"/>
</dbReference>
<dbReference type="HOGENOM" id="CLU_1650200_0_0_11"/>
<keyword evidence="2" id="KW-1185">Reference proteome</keyword>
<dbReference type="Proteomes" id="UP000007947">
    <property type="component" value="Chromosome"/>
</dbReference>
<dbReference type="KEGG" id="mph:MLP_40000"/>
<evidence type="ECO:0000313" key="1">
    <source>
        <dbReference type="EMBL" id="BAK37014.1"/>
    </source>
</evidence>
<dbReference type="InterPro" id="IPR029063">
    <property type="entry name" value="SAM-dependent_MTases_sf"/>
</dbReference>
<accession>F5XQZ2</accession>
<dbReference type="EMBL" id="AP012204">
    <property type="protein sequence ID" value="BAK37014.1"/>
    <property type="molecule type" value="Genomic_DNA"/>
</dbReference>
<dbReference type="AlphaFoldDB" id="F5XQZ2"/>
<organism evidence="1 2">
    <name type="scientific">Microlunatus phosphovorus (strain ATCC 700054 / DSM 10555 / JCM 9379 / NBRC 101784 / NCIMB 13414 / VKM Ac-1990 / NM-1)</name>
    <dbReference type="NCBI Taxonomy" id="1032480"/>
    <lineage>
        <taxon>Bacteria</taxon>
        <taxon>Bacillati</taxon>
        <taxon>Actinomycetota</taxon>
        <taxon>Actinomycetes</taxon>
        <taxon>Propionibacteriales</taxon>
        <taxon>Propionibacteriaceae</taxon>
        <taxon>Microlunatus</taxon>
    </lineage>
</organism>
<dbReference type="RefSeq" id="WP_013864856.1">
    <property type="nucleotide sequence ID" value="NC_015635.1"/>
</dbReference>
<sequence>MIYHHPLAYLLGVEGLALLRAWAGEGDHDKPFVRRRIEAIRQLLADPELAAVPGVSVERDATASAYAQWAPSYDDPSNGLFAMDEPIIDEILDGLPVGNALDAACGTGRLMARLAARGFQMTGVDGRRKCSSWRGRGFPTANSPWAISRRCPCRTTRWIW</sequence>
<gene>
    <name evidence="1" type="ordered locus">MLP_40000</name>
</gene>
<reference evidence="1 2" key="1">
    <citation type="submission" date="2011-05" db="EMBL/GenBank/DDBJ databases">
        <title>Whole genome sequence of Microlunatus phosphovorus NM-1.</title>
        <authorList>
            <person name="Hosoyama A."/>
            <person name="Sasaki K."/>
            <person name="Harada T."/>
            <person name="Igarashi R."/>
            <person name="Kawakoshi A."/>
            <person name="Sasagawa M."/>
            <person name="Fukada J."/>
            <person name="Nakamura S."/>
            <person name="Katano Y."/>
            <person name="Hanada S."/>
            <person name="Kamagata Y."/>
            <person name="Nakamura N."/>
            <person name="Yamazaki S."/>
            <person name="Fujita N."/>
        </authorList>
    </citation>
    <scope>NUCLEOTIDE SEQUENCE [LARGE SCALE GENOMIC DNA]</scope>
    <source>
        <strain evidence="2">ATCC 700054 / DSM 10555 / JCM 9379 / NBRC 101784 / NCIMB 13414 / VKM Ac-1990 / NM-1</strain>
    </source>
</reference>
<dbReference type="eggNOG" id="COG2226">
    <property type="taxonomic scope" value="Bacteria"/>
</dbReference>
<evidence type="ECO:0008006" key="3">
    <source>
        <dbReference type="Google" id="ProtNLM"/>
    </source>
</evidence>
<dbReference type="SUPFAM" id="SSF53335">
    <property type="entry name" value="S-adenosyl-L-methionine-dependent methyltransferases"/>
    <property type="match status" value="1"/>
</dbReference>
<protein>
    <recommendedName>
        <fullName evidence="3">Methyltransferase domain-containing protein</fullName>
    </recommendedName>
</protein>
<dbReference type="STRING" id="1032480.MLP_40000"/>